<protein>
    <submittedName>
        <fullName evidence="1">Uncharacterized protein</fullName>
    </submittedName>
</protein>
<geneLocation type="mitochondrion" evidence="1"/>
<gene>
    <name evidence="1" type="ORF">AEK19_MT2289</name>
</gene>
<reference evidence="1" key="1">
    <citation type="submission" date="2017-03" db="EMBL/GenBank/DDBJ databases">
        <title>The mitochondrial genome of the carnivorous plant Utricularia reniformis (Lentibulariaceae): structure, comparative analysis and evolutionary landmarks.</title>
        <authorList>
            <person name="Silva S.R."/>
            <person name="Alvarenga D.O."/>
            <person name="Michael T.P."/>
            <person name="Miranda V.F.O."/>
            <person name="Varani A.M."/>
        </authorList>
    </citation>
    <scope>NUCLEOTIDE SEQUENCE</scope>
</reference>
<proteinExistence type="predicted"/>
<dbReference type="EMBL" id="KY774314">
    <property type="protein sequence ID" value="ART32434.1"/>
    <property type="molecule type" value="Genomic_DNA"/>
</dbReference>
<sequence>MLKAPLGGGSHALHKVFHSLHYRYALSTQPSIVSFIESLSNLIYCVLDSRPLFELSVIFFQ</sequence>
<name>A0A1Y0B4W2_9LAMI</name>
<dbReference type="AlphaFoldDB" id="A0A1Y0B4W2"/>
<evidence type="ECO:0000313" key="1">
    <source>
        <dbReference type="EMBL" id="ART32434.1"/>
    </source>
</evidence>
<keyword evidence="1" id="KW-0496">Mitochondrion</keyword>
<organism evidence="1">
    <name type="scientific">Utricularia reniformis</name>
    <dbReference type="NCBI Taxonomy" id="192314"/>
    <lineage>
        <taxon>Eukaryota</taxon>
        <taxon>Viridiplantae</taxon>
        <taxon>Streptophyta</taxon>
        <taxon>Embryophyta</taxon>
        <taxon>Tracheophyta</taxon>
        <taxon>Spermatophyta</taxon>
        <taxon>Magnoliopsida</taxon>
        <taxon>eudicotyledons</taxon>
        <taxon>Gunneridae</taxon>
        <taxon>Pentapetalae</taxon>
        <taxon>asterids</taxon>
        <taxon>lamiids</taxon>
        <taxon>Lamiales</taxon>
        <taxon>Lentibulariaceae</taxon>
        <taxon>Utricularia</taxon>
    </lineage>
</organism>
<accession>A0A1Y0B4W2</accession>